<dbReference type="GeneID" id="28742167"/>
<dbReference type="GO" id="GO:0007034">
    <property type="term" value="P:vacuolar transport"/>
    <property type="evidence" value="ECO:0007669"/>
    <property type="project" value="TreeGrafter"/>
</dbReference>
<dbReference type="Pfam" id="PF08432">
    <property type="entry name" value="Vfa1"/>
    <property type="match status" value="2"/>
</dbReference>
<accession>A0A0N1HDB2</accession>
<name>A0A0N1HDB2_9EURO</name>
<evidence type="ECO:0008006" key="4">
    <source>
        <dbReference type="Google" id="ProtNLM"/>
    </source>
</evidence>
<dbReference type="PANTHER" id="PTHR28218">
    <property type="entry name" value="VPS4-ASSOCIATED PROTEIN 1"/>
    <property type="match status" value="1"/>
</dbReference>
<dbReference type="RefSeq" id="XP_018002253.1">
    <property type="nucleotide sequence ID" value="XM_018150287.1"/>
</dbReference>
<dbReference type="STRING" id="1664694.A0A0N1HDB2"/>
<comment type="caution">
    <text evidence="2">The sequence shown here is derived from an EMBL/GenBank/DDBJ whole genome shotgun (WGS) entry which is preliminary data.</text>
</comment>
<evidence type="ECO:0000313" key="2">
    <source>
        <dbReference type="EMBL" id="KPI42290.1"/>
    </source>
</evidence>
<organism evidence="2 3">
    <name type="scientific">Cyphellophora attinorum</name>
    <dbReference type="NCBI Taxonomy" id="1664694"/>
    <lineage>
        <taxon>Eukaryota</taxon>
        <taxon>Fungi</taxon>
        <taxon>Dikarya</taxon>
        <taxon>Ascomycota</taxon>
        <taxon>Pezizomycotina</taxon>
        <taxon>Eurotiomycetes</taxon>
        <taxon>Chaetothyriomycetidae</taxon>
        <taxon>Chaetothyriales</taxon>
        <taxon>Cyphellophoraceae</taxon>
        <taxon>Cyphellophora</taxon>
    </lineage>
</organism>
<sequence>MAATGQLQNVWHLRTVAEASSKPCYICYKPSASVLTTPDSKDFFYVCRSHLTDRGFASPIVDEKAEAEKRKKEAMDKEIEKVKLEYEAKVKAKKAKKKKDDDKDKKDDDKEDVEKERDDKVSTDPMRRWSFEGRFVQLVGKAHALHLPIPAPCARSVATTQALDFPVRLLDTWSDAPALAGASAGVESTSIFFRQSLNADQVHHQIKAIQSSQGSKAEDGPRIFALHRNFYQMRIDRLRNIETAKRNAQRVRDPNFFPAAPKGDLGSS</sequence>
<dbReference type="VEuPathDB" id="FungiDB:AB675_9726"/>
<keyword evidence="3" id="KW-1185">Reference proteome</keyword>
<dbReference type="PANTHER" id="PTHR28218:SF1">
    <property type="entry name" value="VPS4-ASSOCIATED PROTEIN 1"/>
    <property type="match status" value="1"/>
</dbReference>
<evidence type="ECO:0000313" key="3">
    <source>
        <dbReference type="Proteomes" id="UP000038010"/>
    </source>
</evidence>
<gene>
    <name evidence="2" type="ORF">AB675_9726</name>
</gene>
<feature type="compositionally biased region" description="Basic and acidic residues" evidence="1">
    <location>
        <begin position="98"/>
        <end position="123"/>
    </location>
</feature>
<dbReference type="InterPro" id="IPR013640">
    <property type="entry name" value="Vfa1"/>
</dbReference>
<dbReference type="OrthoDB" id="2158714at2759"/>
<dbReference type="Proteomes" id="UP000038010">
    <property type="component" value="Unassembled WGS sequence"/>
</dbReference>
<evidence type="ECO:0000256" key="1">
    <source>
        <dbReference type="SAM" id="MobiDB-lite"/>
    </source>
</evidence>
<feature type="region of interest" description="Disordered" evidence="1">
    <location>
        <begin position="93"/>
        <end position="123"/>
    </location>
</feature>
<proteinExistence type="predicted"/>
<dbReference type="EMBL" id="LFJN01000007">
    <property type="protein sequence ID" value="KPI42290.1"/>
    <property type="molecule type" value="Genomic_DNA"/>
</dbReference>
<reference evidence="2 3" key="1">
    <citation type="submission" date="2015-06" db="EMBL/GenBank/DDBJ databases">
        <title>Draft genome of the ant-associated black yeast Phialophora attae CBS 131958.</title>
        <authorList>
            <person name="Moreno L.F."/>
            <person name="Stielow B.J."/>
            <person name="de Hoog S."/>
            <person name="Vicente V.A."/>
            <person name="Weiss V.A."/>
            <person name="de Vries M."/>
            <person name="Cruz L.M."/>
            <person name="Souza E.M."/>
        </authorList>
    </citation>
    <scope>NUCLEOTIDE SEQUENCE [LARGE SCALE GENOMIC DNA]</scope>
    <source>
        <strain evidence="2 3">CBS 131958</strain>
    </source>
</reference>
<feature type="region of interest" description="Disordered" evidence="1">
    <location>
        <begin position="247"/>
        <end position="268"/>
    </location>
</feature>
<dbReference type="GO" id="GO:0005768">
    <property type="term" value="C:endosome"/>
    <property type="evidence" value="ECO:0007669"/>
    <property type="project" value="TreeGrafter"/>
</dbReference>
<dbReference type="AlphaFoldDB" id="A0A0N1HDB2"/>
<protein>
    <recommendedName>
        <fullName evidence="4">DUF1742-domain-containing protein</fullName>
    </recommendedName>
</protein>